<evidence type="ECO:0008006" key="2">
    <source>
        <dbReference type="Google" id="ProtNLM"/>
    </source>
</evidence>
<evidence type="ECO:0000313" key="1">
    <source>
        <dbReference type="EMBL" id="CAB4161515.1"/>
    </source>
</evidence>
<accession>A0A6J5NWP5</accession>
<protein>
    <recommendedName>
        <fullName evidence="2">Terminase-like family</fullName>
    </recommendedName>
</protein>
<name>A0A6J5NWP5_9CAUD</name>
<dbReference type="Gene3D" id="3.30.420.280">
    <property type="match status" value="1"/>
</dbReference>
<proteinExistence type="predicted"/>
<gene>
    <name evidence="1" type="ORF">UFOVP770_55</name>
</gene>
<organism evidence="1">
    <name type="scientific">uncultured Caudovirales phage</name>
    <dbReference type="NCBI Taxonomy" id="2100421"/>
    <lineage>
        <taxon>Viruses</taxon>
        <taxon>Duplodnaviria</taxon>
        <taxon>Heunggongvirae</taxon>
        <taxon>Uroviricota</taxon>
        <taxon>Caudoviricetes</taxon>
        <taxon>Peduoviridae</taxon>
        <taxon>Maltschvirus</taxon>
        <taxon>Maltschvirus maltsch</taxon>
    </lineage>
</organism>
<sequence>MEEIVIPYTPREAFNPLHDTDKRWAVVVAHRRAGKTVACVNHLIREALITQRTDFRGAYLAPFYRQAKSVSWDYFKYFSRSIQGTTINESEMRIDFANGARIQLFGADNADSLRGLFFDLLVADEYGDWKPSVWNYVIRPALADRQGKAIIIGTPKGRNQFWEVYDRATTSSEWLALKITASQSNILLPSEYDSLKREMTEDAWRQEMECDFDAAIPGAIWGRELYQAEQENRITEVKYDKEVPVHTVWDLGYSDDTAIWFYQVIHGEVHVIDYYASSGKEIAHYAAQVLTKPYKFGLHYLPHDAKAKTLASGGKSIVEQLASHLEWKNMRITTNLSIMDGIQAARLMFPRVWIDKENCADGIEALKQYQREWDEDRKIFKDKPKHDWTSHASDAWRYLAVCWQEEAKIEKKDDKPRGLHVGQTKVTLNELWESAPKTQGKRI</sequence>
<reference evidence="1" key="1">
    <citation type="submission" date="2020-04" db="EMBL/GenBank/DDBJ databases">
        <authorList>
            <person name="Chiriac C."/>
            <person name="Salcher M."/>
            <person name="Ghai R."/>
            <person name="Kavagutti S V."/>
        </authorList>
    </citation>
    <scope>NUCLEOTIDE SEQUENCE</scope>
</reference>
<dbReference type="InterPro" id="IPR027417">
    <property type="entry name" value="P-loop_NTPase"/>
</dbReference>
<dbReference type="Gene3D" id="3.40.50.300">
    <property type="entry name" value="P-loop containing nucleotide triphosphate hydrolases"/>
    <property type="match status" value="1"/>
</dbReference>
<dbReference type="EMBL" id="LR796715">
    <property type="protein sequence ID" value="CAB4161515.1"/>
    <property type="molecule type" value="Genomic_DNA"/>
</dbReference>